<evidence type="ECO:0000313" key="4">
    <source>
        <dbReference type="Proteomes" id="UP000430079"/>
    </source>
</evidence>
<dbReference type="Proteomes" id="UP000430079">
    <property type="component" value="Unassembled WGS sequence"/>
</dbReference>
<reference evidence="3 4" key="1">
    <citation type="submission" date="2019-12" db="EMBL/GenBank/DDBJ databases">
        <title>Whole genome shotgun sequence of Streptomyces hygroscopicus subsp. glebosus NBRC 13786.</title>
        <authorList>
            <person name="Ichikawa N."/>
            <person name="Kimura A."/>
            <person name="Kitahashi Y."/>
            <person name="Komaki H."/>
            <person name="Tamura T."/>
        </authorList>
    </citation>
    <scope>NUCLEOTIDE SEQUENCE [LARGE SCALE GENOMIC DNA]</scope>
    <source>
        <strain evidence="3 4">NBRC 13786</strain>
    </source>
</reference>
<organism evidence="3 4">
    <name type="scientific">Streptomyces glebosus</name>
    <dbReference type="NCBI Taxonomy" id="249580"/>
    <lineage>
        <taxon>Bacteria</taxon>
        <taxon>Bacillati</taxon>
        <taxon>Actinomycetota</taxon>
        <taxon>Actinomycetes</taxon>
        <taxon>Kitasatosporales</taxon>
        <taxon>Streptomycetaceae</taxon>
        <taxon>Streptomyces</taxon>
    </lineage>
</organism>
<name>A0A640T3Q9_9ACTN</name>
<keyword evidence="2" id="KW-0472">Membrane</keyword>
<keyword evidence="4" id="KW-1185">Reference proteome</keyword>
<dbReference type="EMBL" id="BLIO01000001">
    <property type="protein sequence ID" value="GFE17151.1"/>
    <property type="molecule type" value="Genomic_DNA"/>
</dbReference>
<gene>
    <name evidence="3" type="ORF">Sgleb_51980</name>
</gene>
<keyword evidence="2" id="KW-0812">Transmembrane</keyword>
<keyword evidence="2" id="KW-1133">Transmembrane helix</keyword>
<evidence type="ECO:0000313" key="3">
    <source>
        <dbReference type="EMBL" id="GFE17151.1"/>
    </source>
</evidence>
<feature type="transmembrane region" description="Helical" evidence="2">
    <location>
        <begin position="135"/>
        <end position="156"/>
    </location>
</feature>
<protein>
    <submittedName>
        <fullName evidence="3">Uncharacterized protein</fullName>
    </submittedName>
</protein>
<sequence length="157" mass="16211">MGGALGAAAGSLFAPVLRSRSPLPLSAPALPSRSPLPLFPPALRSRSSLPPFPPALRSCSSVPLFAPVPRSRFRACVGSTRAILAALHDVPPHSSVGGRPTGALASGACPEERGGAMDDQDTEQESDRWAPSDRWQVVIGVLGLLVAIVACVGQFAR</sequence>
<proteinExistence type="predicted"/>
<evidence type="ECO:0000256" key="2">
    <source>
        <dbReference type="SAM" id="Phobius"/>
    </source>
</evidence>
<evidence type="ECO:0000256" key="1">
    <source>
        <dbReference type="SAM" id="MobiDB-lite"/>
    </source>
</evidence>
<comment type="caution">
    <text evidence="3">The sequence shown here is derived from an EMBL/GenBank/DDBJ whole genome shotgun (WGS) entry which is preliminary data.</text>
</comment>
<feature type="region of interest" description="Disordered" evidence="1">
    <location>
        <begin position="93"/>
        <end position="129"/>
    </location>
</feature>
<accession>A0A640T3Q9</accession>
<dbReference type="AlphaFoldDB" id="A0A640T3Q9"/>